<gene>
    <name evidence="6" type="ORF">AF333_13655</name>
    <name evidence="7" type="ORF">SAMN04487909_102205</name>
</gene>
<keyword evidence="3 5" id="KW-1133">Transmembrane helix</keyword>
<dbReference type="Proteomes" id="UP000182836">
    <property type="component" value="Unassembled WGS sequence"/>
</dbReference>
<organism evidence="6 8">
    <name type="scientific">Aneurinibacillus migulanus</name>
    <name type="common">Bacillus migulanus</name>
    <dbReference type="NCBI Taxonomy" id="47500"/>
    <lineage>
        <taxon>Bacteria</taxon>
        <taxon>Bacillati</taxon>
        <taxon>Bacillota</taxon>
        <taxon>Bacilli</taxon>
        <taxon>Bacillales</taxon>
        <taxon>Paenibacillaceae</taxon>
        <taxon>Aneurinibacillus group</taxon>
        <taxon>Aneurinibacillus</taxon>
    </lineage>
</organism>
<dbReference type="OrthoDB" id="2039442at2"/>
<feature type="transmembrane region" description="Helical" evidence="5">
    <location>
        <begin position="95"/>
        <end position="118"/>
    </location>
</feature>
<name>A0A0D1XWV4_ANEMI</name>
<evidence type="ECO:0000256" key="4">
    <source>
        <dbReference type="ARBA" id="ARBA00023136"/>
    </source>
</evidence>
<evidence type="ECO:0000256" key="2">
    <source>
        <dbReference type="ARBA" id="ARBA00022692"/>
    </source>
</evidence>
<feature type="transmembrane region" description="Helical" evidence="5">
    <location>
        <begin position="265"/>
        <end position="282"/>
    </location>
</feature>
<dbReference type="CDD" id="cd16914">
    <property type="entry name" value="EcfT"/>
    <property type="match status" value="1"/>
</dbReference>
<accession>A0A0D1XWV4</accession>
<evidence type="ECO:0000313" key="8">
    <source>
        <dbReference type="Proteomes" id="UP000037269"/>
    </source>
</evidence>
<evidence type="ECO:0000313" key="7">
    <source>
        <dbReference type="EMBL" id="SDI23173.1"/>
    </source>
</evidence>
<reference evidence="6 8" key="1">
    <citation type="submission" date="2015-07" db="EMBL/GenBank/DDBJ databases">
        <title>Fjat-14205 dsm 2895.</title>
        <authorList>
            <person name="Liu B."/>
            <person name="Wang J."/>
            <person name="Zhu Y."/>
            <person name="Liu G."/>
            <person name="Chen Q."/>
            <person name="Chen Z."/>
            <person name="Lan J."/>
            <person name="Che J."/>
            <person name="Ge C."/>
            <person name="Shi H."/>
            <person name="Pan Z."/>
            <person name="Liu X."/>
        </authorList>
    </citation>
    <scope>NUCLEOTIDE SEQUENCE [LARGE SCALE GENOMIC DNA]</scope>
    <source>
        <strain evidence="6 8">DSM 2895</strain>
    </source>
</reference>
<dbReference type="EMBL" id="LGUG01000004">
    <property type="protein sequence ID" value="KON96365.1"/>
    <property type="molecule type" value="Genomic_DNA"/>
</dbReference>
<dbReference type="Proteomes" id="UP000037269">
    <property type="component" value="Unassembled WGS sequence"/>
</dbReference>
<dbReference type="GeneID" id="42306217"/>
<evidence type="ECO:0000256" key="5">
    <source>
        <dbReference type="SAM" id="Phobius"/>
    </source>
</evidence>
<dbReference type="STRING" id="47500.AF333_13655"/>
<dbReference type="GO" id="GO:0005886">
    <property type="term" value="C:plasma membrane"/>
    <property type="evidence" value="ECO:0007669"/>
    <property type="project" value="UniProtKB-ARBA"/>
</dbReference>
<keyword evidence="4 5" id="KW-0472">Membrane</keyword>
<keyword evidence="8" id="KW-1185">Reference proteome</keyword>
<dbReference type="PATRIC" id="fig|47500.8.peg.1503"/>
<feature type="transmembrane region" description="Helical" evidence="5">
    <location>
        <begin position="57"/>
        <end position="74"/>
    </location>
</feature>
<comment type="subcellular location">
    <subcellularLocation>
        <location evidence="1">Membrane</location>
        <topology evidence="1">Multi-pass membrane protein</topology>
    </subcellularLocation>
</comment>
<evidence type="ECO:0000313" key="6">
    <source>
        <dbReference type="EMBL" id="KON96365.1"/>
    </source>
</evidence>
<keyword evidence="2 5" id="KW-0812">Transmembrane</keyword>
<feature type="transmembrane region" description="Helical" evidence="5">
    <location>
        <begin position="124"/>
        <end position="146"/>
    </location>
</feature>
<dbReference type="EMBL" id="FNED01000002">
    <property type="protein sequence ID" value="SDI23173.1"/>
    <property type="molecule type" value="Genomic_DNA"/>
</dbReference>
<dbReference type="AlphaFoldDB" id="A0A0D1XWV4"/>
<proteinExistence type="predicted"/>
<evidence type="ECO:0000256" key="1">
    <source>
        <dbReference type="ARBA" id="ARBA00004141"/>
    </source>
</evidence>
<dbReference type="RefSeq" id="WP_043064049.1">
    <property type="nucleotide sequence ID" value="NZ_BJOA01000010.1"/>
</dbReference>
<evidence type="ECO:0000313" key="9">
    <source>
        <dbReference type="Proteomes" id="UP000182836"/>
    </source>
</evidence>
<evidence type="ECO:0000256" key="3">
    <source>
        <dbReference type="ARBA" id="ARBA00022989"/>
    </source>
</evidence>
<reference evidence="7 9" key="2">
    <citation type="submission" date="2016-10" db="EMBL/GenBank/DDBJ databases">
        <authorList>
            <person name="de Groot N.N."/>
        </authorList>
    </citation>
    <scope>NUCLEOTIDE SEQUENCE [LARGE SCALE GENOMIC DNA]</scope>
    <source>
        <strain evidence="7 9">DSM 2895</strain>
    </source>
</reference>
<feature type="transmembrane region" description="Helical" evidence="5">
    <location>
        <begin position="15"/>
        <end position="45"/>
    </location>
</feature>
<dbReference type="InterPro" id="IPR003339">
    <property type="entry name" value="ABC/ECF_trnsptr_transmembrane"/>
</dbReference>
<protein>
    <submittedName>
        <fullName evidence="7">Energy-coupling factor transport system permease protein</fullName>
    </submittedName>
</protein>
<sequence length="292" mass="33853">MNGGFASLHPVPCMIYYAGVILFSMLLFHPVFLLTAVVVIVMLNLLHNSGNQLRRLLPFYLLMGGSVALLNPLFSHRGRYILFYFLDQPITLEAIIYGVTMMLSLLAILLTFVSYHHVITTDKFMYVFSVIAPKVALLILMTMRFVPLFRRRLYQITMIQKMKGISVGRGTLRQQMRHGMVLLRVLLTWSLEEALQTADSMKGRGYGITRRSMYVIYRMERRDWFILSAMVLAELICIIGWAYGYGVLQIYPHLEAMALTWDERAVYTVFCVFLLTPVFLEVRERIVWQLLK</sequence>
<feature type="transmembrane region" description="Helical" evidence="5">
    <location>
        <begin position="224"/>
        <end position="245"/>
    </location>
</feature>